<name>A0AAV7KIV8_9METZ</name>
<evidence type="ECO:0000313" key="1">
    <source>
        <dbReference type="EMBL" id="KAI6661188.1"/>
    </source>
</evidence>
<dbReference type="AlphaFoldDB" id="A0AAV7KIV8"/>
<dbReference type="Proteomes" id="UP001165289">
    <property type="component" value="Unassembled WGS sequence"/>
</dbReference>
<reference evidence="1 2" key="1">
    <citation type="journal article" date="2023" name="BMC Biol.">
        <title>The compact genome of the sponge Oopsacas minuta (Hexactinellida) is lacking key metazoan core genes.</title>
        <authorList>
            <person name="Santini S."/>
            <person name="Schenkelaars Q."/>
            <person name="Jourda C."/>
            <person name="Duchesne M."/>
            <person name="Belahbib H."/>
            <person name="Rocher C."/>
            <person name="Selva M."/>
            <person name="Riesgo A."/>
            <person name="Vervoort M."/>
            <person name="Leys S.P."/>
            <person name="Kodjabachian L."/>
            <person name="Le Bivic A."/>
            <person name="Borchiellini C."/>
            <person name="Claverie J.M."/>
            <person name="Renard E."/>
        </authorList>
    </citation>
    <scope>NUCLEOTIDE SEQUENCE [LARGE SCALE GENOMIC DNA]</scope>
    <source>
        <strain evidence="1">SPO-2</strain>
    </source>
</reference>
<comment type="caution">
    <text evidence="1">The sequence shown here is derived from an EMBL/GenBank/DDBJ whole genome shotgun (WGS) entry which is preliminary data.</text>
</comment>
<keyword evidence="2" id="KW-1185">Reference proteome</keyword>
<accession>A0AAV7KIV8</accession>
<proteinExistence type="predicted"/>
<dbReference type="EMBL" id="JAKMXF010000020">
    <property type="protein sequence ID" value="KAI6661188.1"/>
    <property type="molecule type" value="Genomic_DNA"/>
</dbReference>
<organism evidence="1 2">
    <name type="scientific">Oopsacas minuta</name>
    <dbReference type="NCBI Taxonomy" id="111878"/>
    <lineage>
        <taxon>Eukaryota</taxon>
        <taxon>Metazoa</taxon>
        <taxon>Porifera</taxon>
        <taxon>Hexactinellida</taxon>
        <taxon>Hexasterophora</taxon>
        <taxon>Lyssacinosida</taxon>
        <taxon>Leucopsacidae</taxon>
        <taxon>Oopsacas</taxon>
    </lineage>
</organism>
<protein>
    <submittedName>
        <fullName evidence="1">Uncharacterized protein</fullName>
    </submittedName>
</protein>
<sequence>MADNITYSTISLNCNTKKRKTEEDTILSLTDDVNNVILSEDPLISAEFNVSQGYRASDGNVNPWSKISIECHCLSI</sequence>
<evidence type="ECO:0000313" key="2">
    <source>
        <dbReference type="Proteomes" id="UP001165289"/>
    </source>
</evidence>
<gene>
    <name evidence="1" type="ORF">LOD99_10167</name>
</gene>